<gene>
    <name evidence="6" type="ORF">FA10DRAFT_270004</name>
</gene>
<evidence type="ECO:0000256" key="3">
    <source>
        <dbReference type="ARBA" id="ARBA00022692"/>
    </source>
</evidence>
<comment type="similarity">
    <text evidence="2">Belongs to the peroxisomal membrane protein PXMP2/4 family.</text>
</comment>
<dbReference type="RefSeq" id="XP_025373831.1">
    <property type="nucleotide sequence ID" value="XM_025522963.1"/>
</dbReference>
<keyword evidence="5" id="KW-0472">Membrane</keyword>
<comment type="subcellular location">
    <subcellularLocation>
        <location evidence="1">Membrane</location>
        <topology evidence="1">Multi-pass membrane protein</topology>
    </subcellularLocation>
</comment>
<sequence length="212" mass="23448">MKLGAACTRSSTCCLRGTCWLKGWSMPDETASTEARRSNIIALAWRALVMEERLRSRLTAPSYSLDAVEYVPRAQSILCKVGLDLVTLAPMLNSYFFDMQSLSDYGTANRGLLRWFSAAQRINDSFPRACVEGIFFWTSATAINLALVPLQFHYILQGMAGIVWLSVLSTKNSTARKEAAQIQSNHPLVAILPRNCTGQEVAVRLPIAEGIE</sequence>
<dbReference type="OrthoDB" id="430207at2759"/>
<dbReference type="AlphaFoldDB" id="A0A316YF06"/>
<evidence type="ECO:0000313" key="6">
    <source>
        <dbReference type="EMBL" id="PWN86633.1"/>
    </source>
</evidence>
<dbReference type="InParanoid" id="A0A316YF06"/>
<evidence type="ECO:0000313" key="7">
    <source>
        <dbReference type="Proteomes" id="UP000245768"/>
    </source>
</evidence>
<evidence type="ECO:0000256" key="1">
    <source>
        <dbReference type="ARBA" id="ARBA00004141"/>
    </source>
</evidence>
<evidence type="ECO:0000256" key="4">
    <source>
        <dbReference type="ARBA" id="ARBA00022989"/>
    </source>
</evidence>
<accession>A0A316YF06</accession>
<dbReference type="GeneID" id="37044879"/>
<evidence type="ECO:0000256" key="2">
    <source>
        <dbReference type="ARBA" id="ARBA00006824"/>
    </source>
</evidence>
<dbReference type="EMBL" id="KZ819643">
    <property type="protein sequence ID" value="PWN86633.1"/>
    <property type="molecule type" value="Genomic_DNA"/>
</dbReference>
<keyword evidence="4" id="KW-1133">Transmembrane helix</keyword>
<dbReference type="Proteomes" id="UP000245768">
    <property type="component" value="Unassembled WGS sequence"/>
</dbReference>
<name>A0A316YF06_9BASI</name>
<evidence type="ECO:0000256" key="5">
    <source>
        <dbReference type="ARBA" id="ARBA00023136"/>
    </source>
</evidence>
<dbReference type="GO" id="GO:0016020">
    <property type="term" value="C:membrane"/>
    <property type="evidence" value="ECO:0007669"/>
    <property type="project" value="UniProtKB-SubCell"/>
</dbReference>
<dbReference type="InterPro" id="IPR007248">
    <property type="entry name" value="Mpv17_PMP22"/>
</dbReference>
<proteinExistence type="inferred from homology"/>
<keyword evidence="3" id="KW-0812">Transmembrane</keyword>
<reference evidence="6 7" key="1">
    <citation type="journal article" date="2018" name="Mol. Biol. Evol.">
        <title>Broad Genomic Sampling Reveals a Smut Pathogenic Ancestry of the Fungal Clade Ustilaginomycotina.</title>
        <authorList>
            <person name="Kijpornyongpan T."/>
            <person name="Mondo S.J."/>
            <person name="Barry K."/>
            <person name="Sandor L."/>
            <person name="Lee J."/>
            <person name="Lipzen A."/>
            <person name="Pangilinan J."/>
            <person name="LaButti K."/>
            <person name="Hainaut M."/>
            <person name="Henrissat B."/>
            <person name="Grigoriev I.V."/>
            <person name="Spatafora J.W."/>
            <person name="Aime M.C."/>
        </authorList>
    </citation>
    <scope>NUCLEOTIDE SEQUENCE [LARGE SCALE GENOMIC DNA]</scope>
    <source>
        <strain evidence="6 7">MCA 4198</strain>
    </source>
</reference>
<dbReference type="Pfam" id="PF04117">
    <property type="entry name" value="Mpv17_PMP22"/>
    <property type="match status" value="1"/>
</dbReference>
<organism evidence="6 7">
    <name type="scientific">Acaromyces ingoldii</name>
    <dbReference type="NCBI Taxonomy" id="215250"/>
    <lineage>
        <taxon>Eukaryota</taxon>
        <taxon>Fungi</taxon>
        <taxon>Dikarya</taxon>
        <taxon>Basidiomycota</taxon>
        <taxon>Ustilaginomycotina</taxon>
        <taxon>Exobasidiomycetes</taxon>
        <taxon>Exobasidiales</taxon>
        <taxon>Cryptobasidiaceae</taxon>
        <taxon>Acaromyces</taxon>
    </lineage>
</organism>
<keyword evidence="7" id="KW-1185">Reference proteome</keyword>
<protein>
    <submittedName>
        <fullName evidence="6">Uncharacterized protein</fullName>
    </submittedName>
</protein>